<reference evidence="2 3" key="1">
    <citation type="journal article" date="2000" name="Mar. Ecol. Prog. Ser.">
        <title>Phylogenetic characterization of endosymbionts in three hydrothermal vent mussels: influence on host distributions.</title>
        <authorList>
            <person name="Fujiwara Y."/>
            <person name="Takai K."/>
            <person name="Uematsu K."/>
            <person name="Tsuchida S."/>
            <person name="Hunt J.C."/>
            <person name="Hashimoto J."/>
        </authorList>
    </citation>
    <scope>NUCLEOTIDE SEQUENCE [LARGE SCALE GENOMIC DNA]</scope>
    <source>
        <strain evidence="2 3">Myojin Knoll</strain>
    </source>
</reference>
<dbReference type="AlphaFoldDB" id="A0A0P0URV6"/>
<gene>
    <name evidence="2" type="ORF">BSEPE_1001</name>
</gene>
<evidence type="ECO:0000256" key="1">
    <source>
        <dbReference type="SAM" id="Phobius"/>
    </source>
</evidence>
<name>A0A0P0URV6_9GAMM</name>
<evidence type="ECO:0000313" key="2">
    <source>
        <dbReference type="EMBL" id="BAS67992.1"/>
    </source>
</evidence>
<reference evidence="2 3" key="2">
    <citation type="journal article" date="2016" name="ISME J.">
        <title>Heterogeneous composition of key metabolic gene clusters in a vent mussel symbiont population.</title>
        <authorList>
            <person name="Ikuta T."/>
            <person name="Takaki Y."/>
            <person name="Nagai Y."/>
            <person name="Shimamura S."/>
            <person name="Tsuda M."/>
            <person name="Kawagucci S."/>
            <person name="Aoki Y."/>
            <person name="Inoue K."/>
            <person name="Teruya M."/>
            <person name="Satou K."/>
            <person name="Teruya K."/>
            <person name="Shimoji M."/>
            <person name="Tamotsu H."/>
            <person name="Hirano T."/>
            <person name="Maruyama T."/>
            <person name="Yoshida T."/>
        </authorList>
    </citation>
    <scope>NUCLEOTIDE SEQUENCE [LARGE SCALE GENOMIC DNA]</scope>
    <source>
        <strain evidence="2 3">Myojin Knoll</strain>
    </source>
</reference>
<dbReference type="OrthoDB" id="9815340at2"/>
<keyword evidence="1" id="KW-0472">Membrane</keyword>
<dbReference type="EMBL" id="AP013042">
    <property type="protein sequence ID" value="BAS67992.1"/>
    <property type="molecule type" value="Genomic_DNA"/>
</dbReference>
<accession>A0A0P0URV6</accession>
<protein>
    <submittedName>
        <fullName evidence="2">Uncharacterized protein</fullName>
    </submittedName>
</protein>
<dbReference type="STRING" id="1303921.BSEPE_1001"/>
<dbReference type="KEGG" id="ebh:BSEPE_1001"/>
<feature type="transmembrane region" description="Helical" evidence="1">
    <location>
        <begin position="20"/>
        <end position="38"/>
    </location>
</feature>
<organism evidence="2 3">
    <name type="scientific">endosymbiont of Bathymodiolus septemdierum str. Myojin knoll</name>
    <dbReference type="NCBI Taxonomy" id="1303921"/>
    <lineage>
        <taxon>Bacteria</taxon>
        <taxon>Pseudomonadati</taxon>
        <taxon>Pseudomonadota</taxon>
        <taxon>Gammaproteobacteria</taxon>
        <taxon>sulfur-oxidizing symbionts</taxon>
    </lineage>
</organism>
<evidence type="ECO:0000313" key="3">
    <source>
        <dbReference type="Proteomes" id="UP000067399"/>
    </source>
</evidence>
<keyword evidence="1" id="KW-1133">Transmembrane helix</keyword>
<dbReference type="Proteomes" id="UP000067399">
    <property type="component" value="Chromosome"/>
</dbReference>
<keyword evidence="3" id="KW-1185">Reference proteome</keyword>
<proteinExistence type="predicted"/>
<keyword evidence="1" id="KW-0812">Transmembrane</keyword>
<sequence>MIEGIDYYPKRGRKNNKSKIKLGVVIFMLTLLAFYFSFDDSQTPKASQTNLIVIKEAEVKKTQVVITPINDEIGDIQAKPKQPEILENLDEINQER</sequence>